<organism evidence="1 2">
    <name type="scientific">Clonorchis sinensis</name>
    <name type="common">Chinese liver fluke</name>
    <dbReference type="NCBI Taxonomy" id="79923"/>
    <lineage>
        <taxon>Eukaryota</taxon>
        <taxon>Metazoa</taxon>
        <taxon>Spiralia</taxon>
        <taxon>Lophotrochozoa</taxon>
        <taxon>Platyhelminthes</taxon>
        <taxon>Trematoda</taxon>
        <taxon>Digenea</taxon>
        <taxon>Opisthorchiida</taxon>
        <taxon>Opisthorchiata</taxon>
        <taxon>Opisthorchiidae</taxon>
        <taxon>Clonorchis</taxon>
    </lineage>
</organism>
<dbReference type="AlphaFoldDB" id="G7Y5I5"/>
<keyword evidence="1" id="KW-0808">Transferase</keyword>
<gene>
    <name evidence="1" type="ORF">CLF_101333</name>
</gene>
<keyword evidence="1" id="KW-0418">Kinase</keyword>
<dbReference type="EMBL" id="DF142876">
    <property type="protein sequence ID" value="GAA48221.1"/>
    <property type="molecule type" value="Genomic_DNA"/>
</dbReference>
<dbReference type="Proteomes" id="UP000008909">
    <property type="component" value="Unassembled WGS sequence"/>
</dbReference>
<dbReference type="GO" id="GO:0016301">
    <property type="term" value="F:kinase activity"/>
    <property type="evidence" value="ECO:0007669"/>
    <property type="project" value="UniProtKB-KW"/>
</dbReference>
<proteinExistence type="predicted"/>
<name>G7Y5I5_CLOSI</name>
<protein>
    <submittedName>
        <fullName evidence="1">Protein kinase</fullName>
    </submittedName>
</protein>
<sequence length="338" mass="38050">MYDAGTPTRAPFNALLLSIIEERTASSPKALIHNHYPLIGEYVASASGGKTVYYGSAFSGLQTWQLNVLHQAASCSSCYDIRDIAIYVHTYFTTHKVAKNSLTAHDRKIKLGCRCTKPDSLPEAVRQIYIISINCSVHHKTIRRISPKTSYQSCGSLISTLIIVNVSLNFAQPQLLRLTNIVFIPFRLLVRSRVSALLWQHSRRSTRCVHTFYCVVVRAGPCKVRENRLATERLADPDVRRIYQNLLASLPNALQSYWDGIATSLHSEKRGSCECGNHRGISSTPVITRLLASLVLRRLMVARETLTREQQPGFRPGFRIYHGCTAAKHVMLCMMMMR</sequence>
<reference key="2">
    <citation type="submission" date="2011-10" db="EMBL/GenBank/DDBJ databases">
        <title>The genome and transcriptome sequence of Clonorchis sinensis provide insights into the carcinogenic liver fluke.</title>
        <authorList>
            <person name="Wang X."/>
            <person name="Huang Y."/>
            <person name="Chen W."/>
            <person name="Liu H."/>
            <person name="Guo L."/>
            <person name="Chen Y."/>
            <person name="Luo F."/>
            <person name="Zhou W."/>
            <person name="Sun J."/>
            <person name="Mao Q."/>
            <person name="Liang P."/>
            <person name="Zhou C."/>
            <person name="Tian Y."/>
            <person name="Men J."/>
            <person name="Lv X."/>
            <person name="Huang L."/>
            <person name="Zhou J."/>
            <person name="Hu Y."/>
            <person name="Li R."/>
            <person name="Zhang F."/>
            <person name="Lei H."/>
            <person name="Li X."/>
            <person name="Hu X."/>
            <person name="Liang C."/>
            <person name="Xu J."/>
            <person name="Wu Z."/>
            <person name="Yu X."/>
        </authorList>
    </citation>
    <scope>NUCLEOTIDE SEQUENCE</scope>
    <source>
        <strain>Henan</strain>
    </source>
</reference>
<keyword evidence="2" id="KW-1185">Reference proteome</keyword>
<evidence type="ECO:0000313" key="2">
    <source>
        <dbReference type="Proteomes" id="UP000008909"/>
    </source>
</evidence>
<evidence type="ECO:0000313" key="1">
    <source>
        <dbReference type="EMBL" id="GAA48221.1"/>
    </source>
</evidence>
<reference evidence="1" key="1">
    <citation type="journal article" date="2011" name="Genome Biol.">
        <title>The draft genome of the carcinogenic human liver fluke Clonorchis sinensis.</title>
        <authorList>
            <person name="Wang X."/>
            <person name="Chen W."/>
            <person name="Huang Y."/>
            <person name="Sun J."/>
            <person name="Men J."/>
            <person name="Liu H."/>
            <person name="Luo F."/>
            <person name="Guo L."/>
            <person name="Lv X."/>
            <person name="Deng C."/>
            <person name="Zhou C."/>
            <person name="Fan Y."/>
            <person name="Li X."/>
            <person name="Huang L."/>
            <person name="Hu Y."/>
            <person name="Liang C."/>
            <person name="Hu X."/>
            <person name="Xu J."/>
            <person name="Yu X."/>
        </authorList>
    </citation>
    <scope>NUCLEOTIDE SEQUENCE [LARGE SCALE GENOMIC DNA]</scope>
    <source>
        <strain evidence="1">Henan</strain>
    </source>
</reference>
<accession>G7Y5I5</accession>